<sequence length="93" mass="9567">MRVASFVNVVGAMVTGFALIVTGCSSAPDPEPSGARADVDVEENVSTQAGICPFVWTCAATGTIYTTRSRCTAACSGSVCEGDYYCRPGCVCP</sequence>
<protein>
    <submittedName>
        <fullName evidence="2">Uncharacterized protein</fullName>
    </submittedName>
</protein>
<evidence type="ECO:0000313" key="3">
    <source>
        <dbReference type="Proteomes" id="UP001370348"/>
    </source>
</evidence>
<gene>
    <name evidence="2" type="ORF">LZC94_45605</name>
</gene>
<dbReference type="PROSITE" id="PS51257">
    <property type="entry name" value="PROKAR_LIPOPROTEIN"/>
    <property type="match status" value="1"/>
</dbReference>
<name>A0ABZ2LVW7_9BACT</name>
<feature type="chain" id="PRO_5046056681" evidence="1">
    <location>
        <begin position="28"/>
        <end position="93"/>
    </location>
</feature>
<keyword evidence="1" id="KW-0732">Signal</keyword>
<dbReference type="RefSeq" id="WP_394824708.1">
    <property type="nucleotide sequence ID" value="NZ_CP089984.1"/>
</dbReference>
<keyword evidence="3" id="KW-1185">Reference proteome</keyword>
<dbReference type="Proteomes" id="UP001370348">
    <property type="component" value="Chromosome"/>
</dbReference>
<evidence type="ECO:0000313" key="2">
    <source>
        <dbReference type="EMBL" id="WXB15083.1"/>
    </source>
</evidence>
<evidence type="ECO:0000256" key="1">
    <source>
        <dbReference type="SAM" id="SignalP"/>
    </source>
</evidence>
<reference evidence="2 3" key="1">
    <citation type="submission" date="2021-12" db="EMBL/GenBank/DDBJ databases">
        <title>Discovery of the Pendulisporaceae a myxobacterial family with distinct sporulation behavior and unique specialized metabolism.</title>
        <authorList>
            <person name="Garcia R."/>
            <person name="Popoff A."/>
            <person name="Bader C.D."/>
            <person name="Loehr J."/>
            <person name="Walesch S."/>
            <person name="Walt C."/>
            <person name="Boldt J."/>
            <person name="Bunk B."/>
            <person name="Haeckl F.J.F.P.J."/>
            <person name="Gunesch A.P."/>
            <person name="Birkelbach J."/>
            <person name="Nuebel U."/>
            <person name="Pietschmann T."/>
            <person name="Bach T."/>
            <person name="Mueller R."/>
        </authorList>
    </citation>
    <scope>NUCLEOTIDE SEQUENCE [LARGE SCALE GENOMIC DNA]</scope>
    <source>
        <strain evidence="2 3">MSr11954</strain>
    </source>
</reference>
<feature type="signal peptide" evidence="1">
    <location>
        <begin position="1"/>
        <end position="27"/>
    </location>
</feature>
<dbReference type="EMBL" id="CP089984">
    <property type="protein sequence ID" value="WXB15083.1"/>
    <property type="molecule type" value="Genomic_DNA"/>
</dbReference>
<accession>A0ABZ2LVW7</accession>
<organism evidence="2 3">
    <name type="scientific">Pendulispora albinea</name>
    <dbReference type="NCBI Taxonomy" id="2741071"/>
    <lineage>
        <taxon>Bacteria</taxon>
        <taxon>Pseudomonadati</taxon>
        <taxon>Myxococcota</taxon>
        <taxon>Myxococcia</taxon>
        <taxon>Myxococcales</taxon>
        <taxon>Sorangiineae</taxon>
        <taxon>Pendulisporaceae</taxon>
        <taxon>Pendulispora</taxon>
    </lineage>
</organism>
<proteinExistence type="predicted"/>